<dbReference type="AlphaFoldDB" id="A0A5N5IUN4"/>
<dbReference type="Proteomes" id="UP000319204">
    <property type="component" value="Unassembled WGS sequence"/>
</dbReference>
<dbReference type="NCBIfam" id="TIGR04131">
    <property type="entry name" value="Bac_Flav_CTERM"/>
    <property type="match status" value="1"/>
</dbReference>
<dbReference type="Pfam" id="PF13585">
    <property type="entry name" value="CHU_C"/>
    <property type="match status" value="1"/>
</dbReference>
<sequence length="374" mass="41535">MKKIPLFLTFLAVLGAMGQNGLRNMGSFRIYDEGGLGLHADLVNDGVMENNQGLVGFYGNNTMMVRGFFSPVFHDIEVMTNNGVHLAIGMGVENNANFILGDIGTPRTNASVALTFEQDAFYTGADHMGKVDGYVTIKNRQNFIFPVGDRERLRALILDSENNNGISSCAYFYEDPHWATNAKEAALQHISNREFWHLEGSVPSSVQISWDERSFISLLTDDIGAIVIVGWSKSNRQWESLGGNAVGDLSQGVAVSTSFVPDDYEALTFGSVIVPKQMMDLPNYLLTPNGDGINDFLKIDALEQSPRNQLRIYDRNGMLVFEKENYTDEFNGYATEGDVVINRGSGLPSGVYFYLVQLHDLHLEYQGYLYLANN</sequence>
<dbReference type="RefSeq" id="WP_151891099.1">
    <property type="nucleotide sequence ID" value="NZ_VNIK02000010.1"/>
</dbReference>
<evidence type="ECO:0000313" key="2">
    <source>
        <dbReference type="Proteomes" id="UP000319204"/>
    </source>
</evidence>
<comment type="caution">
    <text evidence="1">The sequence shown here is derived from an EMBL/GenBank/DDBJ whole genome shotgun (WGS) entry which is preliminary data.</text>
</comment>
<dbReference type="InterPro" id="IPR026341">
    <property type="entry name" value="T9SS_type_B"/>
</dbReference>
<keyword evidence="2" id="KW-1185">Reference proteome</keyword>
<dbReference type="OrthoDB" id="1489185at2"/>
<accession>A0A5N5IUN4</accession>
<organism evidence="1 2">
    <name type="scientific">Flagellimonas hadalis</name>
    <dbReference type="NCBI Taxonomy" id="2597517"/>
    <lineage>
        <taxon>Bacteria</taxon>
        <taxon>Pseudomonadati</taxon>
        <taxon>Bacteroidota</taxon>
        <taxon>Flavobacteriia</taxon>
        <taxon>Flavobacteriales</taxon>
        <taxon>Flavobacteriaceae</taxon>
        <taxon>Flagellimonas</taxon>
    </lineage>
</organism>
<name>A0A5N5IUN4_9FLAO</name>
<gene>
    <name evidence="1" type="ORF">FOT42_013675</name>
</gene>
<reference evidence="1" key="1">
    <citation type="submission" date="2019-10" db="EMBL/GenBank/DDBJ databases">
        <title>Muricauda hadale sp. nov., a piezophilic bacterium isolated from hadopelagic water of the Mariana Trench.</title>
        <authorList>
            <person name="Wei Y."/>
        </authorList>
    </citation>
    <scope>NUCLEOTIDE SEQUENCE [LARGE SCALE GENOMIC DNA]</scope>
    <source>
        <strain evidence="1">MT-229</strain>
    </source>
</reference>
<evidence type="ECO:0000313" key="1">
    <source>
        <dbReference type="EMBL" id="KAB5486044.1"/>
    </source>
</evidence>
<protein>
    <submittedName>
        <fullName evidence="1">Gliding motility-associated C-terminal domain-containing protein</fullName>
    </submittedName>
</protein>
<proteinExistence type="predicted"/>
<dbReference type="EMBL" id="VNIK02000010">
    <property type="protein sequence ID" value="KAB5486044.1"/>
    <property type="molecule type" value="Genomic_DNA"/>
</dbReference>